<organism evidence="1 2">
    <name type="scientific">Agrocybe pediades</name>
    <dbReference type="NCBI Taxonomy" id="84607"/>
    <lineage>
        <taxon>Eukaryota</taxon>
        <taxon>Fungi</taxon>
        <taxon>Dikarya</taxon>
        <taxon>Basidiomycota</taxon>
        <taxon>Agaricomycotina</taxon>
        <taxon>Agaricomycetes</taxon>
        <taxon>Agaricomycetidae</taxon>
        <taxon>Agaricales</taxon>
        <taxon>Agaricineae</taxon>
        <taxon>Strophariaceae</taxon>
        <taxon>Agrocybe</taxon>
    </lineage>
</organism>
<keyword evidence="2" id="KW-1185">Reference proteome</keyword>
<sequence>MSRSNGGCIINVQRSTWTHGLDPVHCNSTIETVIAYLYSKAHRVLQGHKANMLPFELERTICEYAVFESRDTTTRIIRVARRFKIWYVEYRLHILIQALTKDNLVRFEPELYRIVKRTEPHQSPPDLDKEVYRRPAPGRWNVKKALDASRIRRFGPWVHHLFLTPRRKELEVLLQHCPNVYDLELEEATDRSCVKLIPLLEKLPLRRLGFEPCSFFEGRFPYEKARPYSGPLMIPFDQPMFYGLTHLEIRLHEVDKDEANYGQLALLPRLTHLAFTGFWWEFHLDKLIDSIVPQSQQIQLLVVIFEGDWEFRIVVPESQHRNNARVVFLTENCDGELDRDRGRGKRTEKAFWRVAEEKKKEAMERQHSRNAGDN</sequence>
<name>A0A8H4R111_9AGAR</name>
<protein>
    <submittedName>
        <fullName evidence="1">Uncharacterized protein</fullName>
    </submittedName>
</protein>
<gene>
    <name evidence="1" type="ORF">D9613_000097</name>
</gene>
<evidence type="ECO:0000313" key="1">
    <source>
        <dbReference type="EMBL" id="KAF4621212.1"/>
    </source>
</evidence>
<dbReference type="AlphaFoldDB" id="A0A8H4R111"/>
<evidence type="ECO:0000313" key="2">
    <source>
        <dbReference type="Proteomes" id="UP000521872"/>
    </source>
</evidence>
<accession>A0A8H4R111</accession>
<dbReference type="Proteomes" id="UP000521872">
    <property type="component" value="Unassembled WGS sequence"/>
</dbReference>
<reference evidence="1 2" key="1">
    <citation type="submission" date="2019-12" db="EMBL/GenBank/DDBJ databases">
        <authorList>
            <person name="Floudas D."/>
            <person name="Bentzer J."/>
            <person name="Ahren D."/>
            <person name="Johansson T."/>
            <person name="Persson P."/>
            <person name="Tunlid A."/>
        </authorList>
    </citation>
    <scope>NUCLEOTIDE SEQUENCE [LARGE SCALE GENOMIC DNA]</scope>
    <source>
        <strain evidence="1 2">CBS 102.39</strain>
    </source>
</reference>
<dbReference type="EMBL" id="JAACJL010000015">
    <property type="protein sequence ID" value="KAF4621212.1"/>
    <property type="molecule type" value="Genomic_DNA"/>
</dbReference>
<proteinExistence type="predicted"/>
<comment type="caution">
    <text evidence="1">The sequence shown here is derived from an EMBL/GenBank/DDBJ whole genome shotgun (WGS) entry which is preliminary data.</text>
</comment>